<gene>
    <name evidence="1" type="ORF">BDDG_12118</name>
</gene>
<sequence length="90" mass="9845">MEVVEVTVMNITLKFLLGQGTILLAPGMGHRWDEVGVALDSRAVAVDLEVDLAAEHSEEALVVTLFKVNHMANEILTALRPANNKKHDVE</sequence>
<organism evidence="1">
    <name type="scientific">Ajellomyces dermatitidis (strain ATCC 18188 / CBS 674.68)</name>
    <name type="common">Blastomyces dermatitidis</name>
    <dbReference type="NCBI Taxonomy" id="653446"/>
    <lineage>
        <taxon>Eukaryota</taxon>
        <taxon>Fungi</taxon>
        <taxon>Dikarya</taxon>
        <taxon>Ascomycota</taxon>
        <taxon>Pezizomycotina</taxon>
        <taxon>Eurotiomycetes</taxon>
        <taxon>Eurotiomycetidae</taxon>
        <taxon>Onygenales</taxon>
        <taxon>Ajellomycetaceae</taxon>
        <taxon>Blastomyces</taxon>
    </lineage>
</organism>
<evidence type="ECO:0000313" key="1">
    <source>
        <dbReference type="EMBL" id="KMW67436.1"/>
    </source>
</evidence>
<dbReference type="AlphaFoldDB" id="A0A0J9EMV8"/>
<dbReference type="Proteomes" id="UP000007802">
    <property type="component" value="Unassembled WGS sequence"/>
</dbReference>
<reference evidence="1" key="1">
    <citation type="submission" date="2010-03" db="EMBL/GenBank/DDBJ databases">
        <title>Annotation of Blastomyces dermatitidis strain ATCC 18188.</title>
        <authorList>
            <consortium name="The Broad Institute Genome Sequencing Platform"/>
            <consortium name="Broad Institute Genome Sequencing Center for Infectious Disease."/>
            <person name="Cuomo C."/>
            <person name="Klein B."/>
            <person name="Sullivan T."/>
            <person name="Heitman J."/>
            <person name="Young S."/>
            <person name="Zeng Q."/>
            <person name="Gargeya S."/>
            <person name="Alvarado L."/>
            <person name="Berlin A.M."/>
            <person name="Chapman S.B."/>
            <person name="Chen Z."/>
            <person name="Freedman E."/>
            <person name="Gellesch M."/>
            <person name="Goldberg J."/>
            <person name="Griggs A."/>
            <person name="Gujja S."/>
            <person name="Heilman E."/>
            <person name="Heiman D."/>
            <person name="Howarth C."/>
            <person name="Mehta T."/>
            <person name="Neiman D."/>
            <person name="Pearson M."/>
            <person name="Roberts A."/>
            <person name="Saif S."/>
            <person name="Shea T."/>
            <person name="Shenoy N."/>
            <person name="Sisk P."/>
            <person name="Stolte C."/>
            <person name="Sykes S."/>
            <person name="White J."/>
            <person name="Yandava C."/>
            <person name="Haas B."/>
            <person name="Nusbaum C."/>
            <person name="Birren B."/>
        </authorList>
    </citation>
    <scope>NUCLEOTIDE SEQUENCE</scope>
    <source>
        <strain evidence="1">ATCC 18188</strain>
    </source>
</reference>
<protein>
    <submittedName>
        <fullName evidence="1">Uncharacterized protein</fullName>
    </submittedName>
</protein>
<accession>A0A0J9EMV8</accession>
<dbReference type="EMBL" id="GG749424">
    <property type="protein sequence ID" value="KMW67436.1"/>
    <property type="molecule type" value="Genomic_DNA"/>
</dbReference>
<proteinExistence type="predicted"/>
<name>A0A0J9EMV8_AJEDA</name>